<organism evidence="2 3">
    <name type="scientific">Methanobacterium paludis (strain DSM 25820 / JCM 18151 / SWAN1)</name>
    <dbReference type="NCBI Taxonomy" id="868131"/>
    <lineage>
        <taxon>Archaea</taxon>
        <taxon>Methanobacteriati</taxon>
        <taxon>Methanobacteriota</taxon>
        <taxon>Methanomada group</taxon>
        <taxon>Methanobacteria</taxon>
        <taxon>Methanobacteriales</taxon>
        <taxon>Methanobacteriaceae</taxon>
        <taxon>Methanobacterium</taxon>
    </lineage>
</organism>
<dbReference type="Proteomes" id="UP000009231">
    <property type="component" value="Chromosome"/>
</dbReference>
<dbReference type="GeneID" id="10668611"/>
<evidence type="ECO:0000256" key="1">
    <source>
        <dbReference type="SAM" id="Phobius"/>
    </source>
</evidence>
<keyword evidence="1" id="KW-1133">Transmembrane helix</keyword>
<dbReference type="KEGG" id="mew:MSWAN_1107"/>
<feature type="transmembrane region" description="Helical" evidence="1">
    <location>
        <begin position="29"/>
        <end position="48"/>
    </location>
</feature>
<accession>F6D4C8</accession>
<feature type="transmembrane region" description="Helical" evidence="1">
    <location>
        <begin position="139"/>
        <end position="157"/>
    </location>
</feature>
<dbReference type="InterPro" id="IPR005325">
    <property type="entry name" value="DUF308_memb"/>
</dbReference>
<dbReference type="AlphaFoldDB" id="F6D4C8"/>
<feature type="transmembrane region" description="Helical" evidence="1">
    <location>
        <begin position="55"/>
        <end position="76"/>
    </location>
</feature>
<evidence type="ECO:0000313" key="2">
    <source>
        <dbReference type="EMBL" id="AEG18127.1"/>
    </source>
</evidence>
<dbReference type="Pfam" id="PF03729">
    <property type="entry name" value="DUF308"/>
    <property type="match status" value="1"/>
</dbReference>
<evidence type="ECO:0000313" key="3">
    <source>
        <dbReference type="Proteomes" id="UP000009231"/>
    </source>
</evidence>
<protein>
    <recommendedName>
        <fullName evidence="4">DUF308 domain-containing protein</fullName>
    </recommendedName>
</protein>
<dbReference type="OrthoDB" id="71568at2157"/>
<feature type="transmembrane region" description="Helical" evidence="1">
    <location>
        <begin position="114"/>
        <end position="133"/>
    </location>
</feature>
<dbReference type="eggNOG" id="arCOG06478">
    <property type="taxonomic scope" value="Archaea"/>
</dbReference>
<sequence>MQKMASALVLIVLGLIVMAFPLLGLIPISVLTGFIVLILGIGLLIGGIMEIGESIGMGIVEIILGIIALVLGIGFIVNPGLFSWLAGFLVWIVGLFLVVAGIIGVLSKVGGNRWNGVVAIILGIIYLIVGNLIADPVILGILIGLWLLISGIMMLFVKE</sequence>
<feature type="transmembrane region" description="Helical" evidence="1">
    <location>
        <begin position="82"/>
        <end position="107"/>
    </location>
</feature>
<dbReference type="RefSeq" id="WP_013825629.1">
    <property type="nucleotide sequence ID" value="NC_015574.1"/>
</dbReference>
<name>F6D4C8_METPW</name>
<keyword evidence="1" id="KW-0472">Membrane</keyword>
<keyword evidence="1" id="KW-0812">Transmembrane</keyword>
<evidence type="ECO:0008006" key="4">
    <source>
        <dbReference type="Google" id="ProtNLM"/>
    </source>
</evidence>
<dbReference type="EMBL" id="CP002772">
    <property type="protein sequence ID" value="AEG18127.1"/>
    <property type="molecule type" value="Genomic_DNA"/>
</dbReference>
<reference evidence="2 3" key="1">
    <citation type="journal article" date="2014" name="Int. J. Syst. Evol. Microbiol.">
        <title>Methanobacterium paludis sp. nov. and a novel strain of Methanobacterium lacus isolated from northern peatlands.</title>
        <authorList>
            <person name="Cadillo-Quiroz H."/>
            <person name="Brauer S.L."/>
            <person name="Goodson N."/>
            <person name="Yavitt J.B."/>
            <person name="Zinder S.H."/>
        </authorList>
    </citation>
    <scope>NUCLEOTIDE SEQUENCE [LARGE SCALE GENOMIC DNA]</scope>
    <source>
        <strain evidence="3">DSM 25820 / JCM 18151 / SWAN1</strain>
    </source>
</reference>
<dbReference type="HOGENOM" id="CLU_133049_0_0_2"/>
<gene>
    <name evidence="2" type="ordered locus">MSWAN_1107</name>
</gene>
<proteinExistence type="predicted"/>
<keyword evidence="3" id="KW-1185">Reference proteome</keyword>